<evidence type="ECO:0000256" key="8">
    <source>
        <dbReference type="ARBA" id="ARBA00023136"/>
    </source>
</evidence>
<dbReference type="EMBL" id="JACRDE010000038">
    <property type="protein sequence ID" value="MBI5248082.1"/>
    <property type="molecule type" value="Genomic_DNA"/>
</dbReference>
<reference evidence="10" key="1">
    <citation type="submission" date="2020-07" db="EMBL/GenBank/DDBJ databases">
        <title>Huge and variable diversity of episymbiotic CPR bacteria and DPANN archaea in groundwater ecosystems.</title>
        <authorList>
            <person name="He C.Y."/>
            <person name="Keren R."/>
            <person name="Whittaker M."/>
            <person name="Farag I.F."/>
            <person name="Doudna J."/>
            <person name="Cate J.H.D."/>
            <person name="Banfield J.F."/>
        </authorList>
    </citation>
    <scope>NUCLEOTIDE SEQUENCE</scope>
    <source>
        <strain evidence="10">NC_groundwater_1664_Pr3_B-0.1um_52_9</strain>
    </source>
</reference>
<organism evidence="10 11">
    <name type="scientific">Desulfomonile tiedjei</name>
    <dbReference type="NCBI Taxonomy" id="2358"/>
    <lineage>
        <taxon>Bacteria</taxon>
        <taxon>Pseudomonadati</taxon>
        <taxon>Thermodesulfobacteriota</taxon>
        <taxon>Desulfomonilia</taxon>
        <taxon>Desulfomonilales</taxon>
        <taxon>Desulfomonilaceae</taxon>
        <taxon>Desulfomonile</taxon>
    </lineage>
</organism>
<evidence type="ECO:0000256" key="6">
    <source>
        <dbReference type="ARBA" id="ARBA00022692"/>
    </source>
</evidence>
<dbReference type="Gene3D" id="3.90.550.10">
    <property type="entry name" value="Spore Coat Polysaccharide Biosynthesis Protein SpsA, Chain A"/>
    <property type="match status" value="1"/>
</dbReference>
<feature type="transmembrane region" description="Helical" evidence="9">
    <location>
        <begin position="317"/>
        <end position="337"/>
    </location>
</feature>
<evidence type="ECO:0000256" key="7">
    <source>
        <dbReference type="ARBA" id="ARBA00022989"/>
    </source>
</evidence>
<comment type="subcellular location">
    <subcellularLocation>
        <location evidence="1">Membrane</location>
        <topology evidence="1">Multi-pass membrane protein</topology>
    </subcellularLocation>
</comment>
<evidence type="ECO:0000313" key="11">
    <source>
        <dbReference type="Proteomes" id="UP000807825"/>
    </source>
</evidence>
<evidence type="ECO:0000256" key="4">
    <source>
        <dbReference type="ARBA" id="ARBA00022676"/>
    </source>
</evidence>
<evidence type="ECO:0000256" key="3">
    <source>
        <dbReference type="ARBA" id="ARBA00004991"/>
    </source>
</evidence>
<dbReference type="PANTHER" id="PTHR12726:SF0">
    <property type="entry name" value="CERAMIDE GLUCOSYLTRANSFERASE"/>
    <property type="match status" value="1"/>
</dbReference>
<dbReference type="Proteomes" id="UP000807825">
    <property type="component" value="Unassembled WGS sequence"/>
</dbReference>
<dbReference type="AlphaFoldDB" id="A0A9D6Z1Y5"/>
<evidence type="ECO:0000256" key="1">
    <source>
        <dbReference type="ARBA" id="ARBA00004141"/>
    </source>
</evidence>
<comment type="caution">
    <text evidence="10">The sequence shown here is derived from an EMBL/GenBank/DDBJ whole genome shotgun (WGS) entry which is preliminary data.</text>
</comment>
<keyword evidence="4" id="KW-0328">Glycosyltransferase</keyword>
<feature type="transmembrane region" description="Helical" evidence="9">
    <location>
        <begin position="278"/>
        <end position="305"/>
    </location>
</feature>
<evidence type="ECO:0000313" key="10">
    <source>
        <dbReference type="EMBL" id="MBI5248082.1"/>
    </source>
</evidence>
<evidence type="ECO:0000256" key="2">
    <source>
        <dbReference type="ARBA" id="ARBA00004760"/>
    </source>
</evidence>
<dbReference type="Pfam" id="PF13641">
    <property type="entry name" value="Glyco_tranf_2_3"/>
    <property type="match status" value="1"/>
</dbReference>
<name>A0A9D6Z1Y5_9BACT</name>
<dbReference type="InterPro" id="IPR025993">
    <property type="entry name" value="Ceramide_glucosylTrfase"/>
</dbReference>
<evidence type="ECO:0000256" key="5">
    <source>
        <dbReference type="ARBA" id="ARBA00022679"/>
    </source>
</evidence>
<keyword evidence="5" id="KW-0808">Transferase</keyword>
<dbReference type="GO" id="GO:0006679">
    <property type="term" value="P:glucosylceramide biosynthetic process"/>
    <property type="evidence" value="ECO:0007669"/>
    <property type="project" value="TreeGrafter"/>
</dbReference>
<evidence type="ECO:0000256" key="9">
    <source>
        <dbReference type="SAM" id="Phobius"/>
    </source>
</evidence>
<dbReference type="GO" id="GO:0008120">
    <property type="term" value="F:ceramide glucosyltransferase activity"/>
    <property type="evidence" value="ECO:0007669"/>
    <property type="project" value="TreeGrafter"/>
</dbReference>
<proteinExistence type="predicted"/>
<dbReference type="SUPFAM" id="SSF53448">
    <property type="entry name" value="Nucleotide-diphospho-sugar transferases"/>
    <property type="match status" value="1"/>
</dbReference>
<sequence length="390" mass="43491">MYVLFDPMPLWFIITSLPLLVVILMALAKVHFAKNRRDAETGTFPLTEILIPIKGESPDQQDILESLLTQSYPNYGVTFIVESEDDPAADLLSKLCQRYSRGRIIVSELATSCAQKNQNLIAGIKALDPDTEIVVFCDSTNVADPDWLGRFTGPIRRGDCEVLTTFRAFRPEPETVGGVSQAIYAAFVLTLVLLGPRPWGGGTAIRREVLDRLNVVDTWSHTVVDDLVLGNLLGRTGIKIYMDPGSILTSPLKKQTITGFLGYLDRQILFPKFTNPEIWLATLIVHLNITMALLGAMVTVAFYSVGLVSNSAGISSMHFLVAMILIGLLLRNINPFYITVRNWFIGFLPCVLLAAFVFLRSIFRSYIDWHGRRYYPGKGGIVLETRYVKP</sequence>
<accession>A0A9D6Z1Y5</accession>
<keyword evidence="7 9" id="KW-1133">Transmembrane helix</keyword>
<keyword evidence="8 9" id="KW-0472">Membrane</keyword>
<dbReference type="GO" id="GO:0016020">
    <property type="term" value="C:membrane"/>
    <property type="evidence" value="ECO:0007669"/>
    <property type="project" value="UniProtKB-SubCell"/>
</dbReference>
<dbReference type="InterPro" id="IPR029044">
    <property type="entry name" value="Nucleotide-diphossugar_trans"/>
</dbReference>
<comment type="pathway">
    <text evidence="3">Sphingolipid metabolism.</text>
</comment>
<gene>
    <name evidence="10" type="ORF">HY912_01185</name>
</gene>
<protein>
    <submittedName>
        <fullName evidence="10">Glycosyltransferase</fullName>
    </submittedName>
</protein>
<keyword evidence="6 9" id="KW-0812">Transmembrane</keyword>
<feature type="transmembrane region" description="Helical" evidence="9">
    <location>
        <begin position="12"/>
        <end position="32"/>
    </location>
</feature>
<feature type="transmembrane region" description="Helical" evidence="9">
    <location>
        <begin position="343"/>
        <end position="363"/>
    </location>
</feature>
<comment type="pathway">
    <text evidence="2">Lipid metabolism; sphingolipid metabolism.</text>
</comment>
<feature type="transmembrane region" description="Helical" evidence="9">
    <location>
        <begin position="176"/>
        <end position="194"/>
    </location>
</feature>
<dbReference type="PANTHER" id="PTHR12726">
    <property type="entry name" value="CERAMIDE GLUCOSYLTRANSFERASE"/>
    <property type="match status" value="1"/>
</dbReference>